<evidence type="ECO:0000313" key="2">
    <source>
        <dbReference type="EMBL" id="JAP40849.1"/>
    </source>
</evidence>
<gene>
    <name evidence="2" type="ORF">TR98080</name>
</gene>
<proteinExistence type="predicted"/>
<sequence length="614" mass="67893">MQPTARPRSNPPRYELRYEKTDPRRRTGKPYAVTELASVPSSHGVRPNRRASREKGKGWQKSKAGYNDFGSTSEIYFSERTAAVHQCKPRARSTGREMSRERARDCSQTDCYFPSKACTPKRRSSVEAISRAVNSRSSTGLRQSNCSQIPGPPVQTRVYTCPPQPQTHCVTEDDALYGWTKVANDRSLLKVQTEVREGPKAGKYIPKLRSDAVGKEFSSEEVKPVECEQRKMDMLVTTGDFRERADQSAPATNEYLTDDTTPWPIHGDFRPPSGSPLERSVNEIRIEFKDNNVYQGNNLPGRVFLNLKEPTRLDKVVVDLNHTIVFLDREGTMKPGPGFGSRDALILPIKLSDKKKPQATQNQPTLFTALPENDTRKVTLPAGSNAIPFHLEVPNNTVPSFSYVSPKDGASVVNNYSAEAEVKLGGKTARTDRVSVNILGYGDTQGGLGLADGNNEMAIAKKYVKKGSGLDYGFGQEKTGAYPKYDQLNAVVLQKVRCPDAGINDERQLTPNLRPSRSSKSSSSVINNYNEDPASSAKLSNRDFSQVFEQENAAIKSNMPSISIPGFECDYVLRLTGDNDSYEAPFALVDDLKQGYNPQHISSGTVGATSFRKV</sequence>
<feature type="compositionally biased region" description="Basic and acidic residues" evidence="1">
    <location>
        <begin position="14"/>
        <end position="25"/>
    </location>
</feature>
<protein>
    <submittedName>
        <fullName evidence="2">Arrestin (Or S-antigen), N-terminal domain</fullName>
    </submittedName>
</protein>
<dbReference type="EMBL" id="GEEE01022376">
    <property type="protein sequence ID" value="JAP40849.1"/>
    <property type="molecule type" value="Transcribed_RNA"/>
</dbReference>
<dbReference type="Gene3D" id="2.60.40.640">
    <property type="match status" value="1"/>
</dbReference>
<name>A0A0X3NLP9_SCHSO</name>
<feature type="region of interest" description="Disordered" evidence="1">
    <location>
        <begin position="503"/>
        <end position="538"/>
    </location>
</feature>
<accession>A0A0X3NLP9</accession>
<organism evidence="2">
    <name type="scientific">Schistocephalus solidus</name>
    <name type="common">Tapeworm</name>
    <dbReference type="NCBI Taxonomy" id="70667"/>
    <lineage>
        <taxon>Eukaryota</taxon>
        <taxon>Metazoa</taxon>
        <taxon>Spiralia</taxon>
        <taxon>Lophotrochozoa</taxon>
        <taxon>Platyhelminthes</taxon>
        <taxon>Cestoda</taxon>
        <taxon>Eucestoda</taxon>
        <taxon>Diphyllobothriidea</taxon>
        <taxon>Diphyllobothriidae</taxon>
        <taxon>Schistocephalus</taxon>
    </lineage>
</organism>
<feature type="region of interest" description="Disordered" evidence="1">
    <location>
        <begin position="244"/>
        <end position="277"/>
    </location>
</feature>
<evidence type="ECO:0000256" key="1">
    <source>
        <dbReference type="SAM" id="MobiDB-lite"/>
    </source>
</evidence>
<reference evidence="2" key="1">
    <citation type="submission" date="2016-01" db="EMBL/GenBank/DDBJ databases">
        <title>Reference transcriptome for the parasite Schistocephalus solidus: insights into the molecular evolution of parasitism.</title>
        <authorList>
            <person name="Hebert F.O."/>
            <person name="Grambauer S."/>
            <person name="Barber I."/>
            <person name="Landry C.R."/>
            <person name="Aubin-Horth N."/>
        </authorList>
    </citation>
    <scope>NUCLEOTIDE SEQUENCE</scope>
</reference>
<feature type="region of interest" description="Disordered" evidence="1">
    <location>
        <begin position="1"/>
        <end position="65"/>
    </location>
</feature>
<dbReference type="AlphaFoldDB" id="A0A0X3NLP9"/>
<feature type="compositionally biased region" description="Polar residues" evidence="1">
    <location>
        <begin position="249"/>
        <end position="260"/>
    </location>
</feature>
<dbReference type="InterPro" id="IPR014752">
    <property type="entry name" value="Arrestin-like_C"/>
</dbReference>